<dbReference type="InterPro" id="IPR008271">
    <property type="entry name" value="Ser/Thr_kinase_AS"/>
</dbReference>
<keyword evidence="2" id="KW-0547">Nucleotide-binding</keyword>
<dbReference type="Gene3D" id="1.20.1440.180">
    <property type="entry name" value="KEN domain"/>
    <property type="match status" value="1"/>
</dbReference>
<dbReference type="Gene3D" id="1.10.510.10">
    <property type="entry name" value="Transferase(Phosphotransferase) domain 1"/>
    <property type="match status" value="1"/>
</dbReference>
<dbReference type="AlphaFoldDB" id="A0A812NI14"/>
<dbReference type="PROSITE" id="PS50011">
    <property type="entry name" value="PROTEIN_KINASE_DOM"/>
    <property type="match status" value="1"/>
</dbReference>
<dbReference type="GO" id="GO:1990604">
    <property type="term" value="C:IRE1-TRAF2-ASK1 complex"/>
    <property type="evidence" value="ECO:0007669"/>
    <property type="project" value="TreeGrafter"/>
</dbReference>
<dbReference type="InterPro" id="IPR000719">
    <property type="entry name" value="Prot_kinase_dom"/>
</dbReference>
<keyword evidence="6" id="KW-1185">Reference proteome</keyword>
<proteinExistence type="predicted"/>
<dbReference type="GO" id="GO:0004674">
    <property type="term" value="F:protein serine/threonine kinase activity"/>
    <property type="evidence" value="ECO:0007669"/>
    <property type="project" value="InterPro"/>
</dbReference>
<dbReference type="Pfam" id="PF06479">
    <property type="entry name" value="Ribonuc_2-5A"/>
    <property type="match status" value="1"/>
</dbReference>
<evidence type="ECO:0000256" key="3">
    <source>
        <dbReference type="ARBA" id="ARBA00022840"/>
    </source>
</evidence>
<protein>
    <recommendedName>
        <fullName evidence="4">Protein kinase domain-containing protein</fullName>
    </recommendedName>
</protein>
<dbReference type="PANTHER" id="PTHR13954:SF6">
    <property type="entry name" value="NON-SPECIFIC SERINE_THREONINE PROTEIN KINASE"/>
    <property type="match status" value="1"/>
</dbReference>
<dbReference type="Pfam" id="PF00069">
    <property type="entry name" value="Pkinase"/>
    <property type="match status" value="1"/>
</dbReference>
<dbReference type="InterPro" id="IPR010513">
    <property type="entry name" value="KEN_dom"/>
</dbReference>
<feature type="domain" description="Protein kinase" evidence="4">
    <location>
        <begin position="1"/>
        <end position="200"/>
    </location>
</feature>
<name>A0A812NI14_SYMPI</name>
<keyword evidence="1" id="KW-0732">Signal</keyword>
<evidence type="ECO:0000313" key="5">
    <source>
        <dbReference type="EMBL" id="CAE7307909.1"/>
    </source>
</evidence>
<sequence length="356" mass="40802">MELMEGSLAEAMSMWGPNHLVGSVAHLQVIRFVSASLLHTLARLNYGTSKSLVHRDVKPDNIMIDSLGAIRLGDFGISKVVEKVQEYSRASTGGPEAFASPEAMEDNIQAHRTSDLYSLGMVMLAMMLVKANGAGIPRDWQSQKMKLEDSVPQDWPPHISHAFRCLMKALLERSPKRRGFNERIPKNMTPHRIVLAHPFFWSSQKGLRFLVTLGTYRMNSRDTDIAADLGVFRNLRSEVHSAIEHALPEGKASWFDIVQDLEQTGKHETADYWKQEPFGLLKFIRNKYIHLNDSDMSVEVRTKLSQHVFQHRFPQLVARSWEALLDSIDIIQNYVQHAQLYEFFERPVEVEWFRSM</sequence>
<dbReference type="GO" id="GO:0006397">
    <property type="term" value="P:mRNA processing"/>
    <property type="evidence" value="ECO:0007669"/>
    <property type="project" value="InterPro"/>
</dbReference>
<dbReference type="GO" id="GO:0004521">
    <property type="term" value="F:RNA endonuclease activity"/>
    <property type="evidence" value="ECO:0007669"/>
    <property type="project" value="InterPro"/>
</dbReference>
<dbReference type="SUPFAM" id="SSF56112">
    <property type="entry name" value="Protein kinase-like (PK-like)"/>
    <property type="match status" value="1"/>
</dbReference>
<organism evidence="5 6">
    <name type="scientific">Symbiodinium pilosum</name>
    <name type="common">Dinoflagellate</name>
    <dbReference type="NCBI Taxonomy" id="2952"/>
    <lineage>
        <taxon>Eukaryota</taxon>
        <taxon>Sar</taxon>
        <taxon>Alveolata</taxon>
        <taxon>Dinophyceae</taxon>
        <taxon>Suessiales</taxon>
        <taxon>Symbiodiniaceae</taxon>
        <taxon>Symbiodinium</taxon>
    </lineage>
</organism>
<comment type="caution">
    <text evidence="5">The sequence shown here is derived from an EMBL/GenBank/DDBJ whole genome shotgun (WGS) entry which is preliminary data.</text>
</comment>
<dbReference type="InterPro" id="IPR045133">
    <property type="entry name" value="IRE1/2-like"/>
</dbReference>
<dbReference type="Proteomes" id="UP000649617">
    <property type="component" value="Unassembled WGS sequence"/>
</dbReference>
<evidence type="ECO:0000313" key="6">
    <source>
        <dbReference type="Proteomes" id="UP000649617"/>
    </source>
</evidence>
<dbReference type="SMART" id="SM00220">
    <property type="entry name" value="S_TKc"/>
    <property type="match status" value="1"/>
</dbReference>
<dbReference type="GO" id="GO:0036498">
    <property type="term" value="P:IRE1-mediated unfolded protein response"/>
    <property type="evidence" value="ECO:0007669"/>
    <property type="project" value="TreeGrafter"/>
</dbReference>
<dbReference type="PANTHER" id="PTHR13954">
    <property type="entry name" value="IRE1-RELATED"/>
    <property type="match status" value="1"/>
</dbReference>
<dbReference type="GO" id="GO:0005524">
    <property type="term" value="F:ATP binding"/>
    <property type="evidence" value="ECO:0007669"/>
    <property type="project" value="UniProtKB-KW"/>
</dbReference>
<dbReference type="OrthoDB" id="1741334at2759"/>
<gene>
    <name evidence="5" type="ORF">SPIL2461_LOCUS6972</name>
</gene>
<dbReference type="InterPro" id="IPR011009">
    <property type="entry name" value="Kinase-like_dom_sf"/>
</dbReference>
<evidence type="ECO:0000256" key="2">
    <source>
        <dbReference type="ARBA" id="ARBA00022741"/>
    </source>
</evidence>
<dbReference type="PROSITE" id="PS00108">
    <property type="entry name" value="PROTEIN_KINASE_ST"/>
    <property type="match status" value="1"/>
</dbReference>
<accession>A0A812NI14</accession>
<dbReference type="InterPro" id="IPR038357">
    <property type="entry name" value="KEN_sf"/>
</dbReference>
<dbReference type="GO" id="GO:0051082">
    <property type="term" value="F:unfolded protein binding"/>
    <property type="evidence" value="ECO:0007669"/>
    <property type="project" value="TreeGrafter"/>
</dbReference>
<keyword evidence="3" id="KW-0067">ATP-binding</keyword>
<evidence type="ECO:0000256" key="1">
    <source>
        <dbReference type="ARBA" id="ARBA00022729"/>
    </source>
</evidence>
<reference evidence="5" key="1">
    <citation type="submission" date="2021-02" db="EMBL/GenBank/DDBJ databases">
        <authorList>
            <person name="Dougan E. K."/>
            <person name="Rhodes N."/>
            <person name="Thang M."/>
            <person name="Chan C."/>
        </authorList>
    </citation>
    <scope>NUCLEOTIDE SEQUENCE</scope>
</reference>
<evidence type="ECO:0000259" key="4">
    <source>
        <dbReference type="PROSITE" id="PS50011"/>
    </source>
</evidence>
<dbReference type="EMBL" id="CAJNIZ010010904">
    <property type="protein sequence ID" value="CAE7307909.1"/>
    <property type="molecule type" value="Genomic_DNA"/>
</dbReference>